<comment type="caution">
    <text evidence="2">The sequence shown here is derived from an EMBL/GenBank/DDBJ whole genome shotgun (WGS) entry which is preliminary data.</text>
</comment>
<feature type="region of interest" description="Disordered" evidence="1">
    <location>
        <begin position="1"/>
        <end position="41"/>
    </location>
</feature>
<dbReference type="InterPro" id="IPR021109">
    <property type="entry name" value="Peptidase_aspartic_dom_sf"/>
</dbReference>
<protein>
    <recommendedName>
        <fullName evidence="4">Retrotransposon gag domain-containing protein</fullName>
    </recommendedName>
</protein>
<evidence type="ECO:0000313" key="2">
    <source>
        <dbReference type="EMBL" id="OWZ10001.1"/>
    </source>
</evidence>
<dbReference type="EMBL" id="NBNE01002595">
    <property type="protein sequence ID" value="OWZ10001.1"/>
    <property type="molecule type" value="Genomic_DNA"/>
</dbReference>
<reference evidence="3" key="1">
    <citation type="submission" date="2017-03" db="EMBL/GenBank/DDBJ databases">
        <title>Phytopthora megakarya and P. palmivora, two closely related causual agents of cacao black pod achieved similar genome size and gene model numbers by different mechanisms.</title>
        <authorList>
            <person name="Ali S."/>
            <person name="Shao J."/>
            <person name="Larry D.J."/>
            <person name="Kronmiller B."/>
            <person name="Shen D."/>
            <person name="Strem M.D."/>
            <person name="Melnick R.L."/>
            <person name="Guiltinan M.J."/>
            <person name="Tyler B.M."/>
            <person name="Meinhardt L.W."/>
            <person name="Bailey B.A."/>
        </authorList>
    </citation>
    <scope>NUCLEOTIDE SEQUENCE [LARGE SCALE GENOMIC DNA]</scope>
    <source>
        <strain evidence="3">zdho120</strain>
    </source>
</reference>
<dbReference type="GO" id="GO:0006508">
    <property type="term" value="P:proteolysis"/>
    <property type="evidence" value="ECO:0007669"/>
    <property type="project" value="InterPro"/>
</dbReference>
<dbReference type="SUPFAM" id="SSF50630">
    <property type="entry name" value="Acid proteases"/>
    <property type="match status" value="1"/>
</dbReference>
<proteinExistence type="predicted"/>
<dbReference type="Pfam" id="PF13650">
    <property type="entry name" value="Asp_protease_2"/>
    <property type="match status" value="1"/>
</dbReference>
<dbReference type="Gene3D" id="2.40.70.10">
    <property type="entry name" value="Acid Proteases"/>
    <property type="match status" value="1"/>
</dbReference>
<name>A0A225VWT8_9STRA</name>
<dbReference type="GO" id="GO:0004190">
    <property type="term" value="F:aspartic-type endopeptidase activity"/>
    <property type="evidence" value="ECO:0007669"/>
    <property type="project" value="InterPro"/>
</dbReference>
<dbReference type="AlphaFoldDB" id="A0A225VWT8"/>
<keyword evidence="3" id="KW-1185">Reference proteome</keyword>
<gene>
    <name evidence="2" type="ORF">PHMEG_00017213</name>
</gene>
<evidence type="ECO:0000313" key="3">
    <source>
        <dbReference type="Proteomes" id="UP000198211"/>
    </source>
</evidence>
<evidence type="ECO:0008006" key="4">
    <source>
        <dbReference type="Google" id="ProtNLM"/>
    </source>
</evidence>
<evidence type="ECO:0000256" key="1">
    <source>
        <dbReference type="SAM" id="MobiDB-lite"/>
    </source>
</evidence>
<feature type="non-terminal residue" evidence="2">
    <location>
        <position position="1"/>
    </location>
</feature>
<dbReference type="InterPro" id="IPR001969">
    <property type="entry name" value="Aspartic_peptidase_AS"/>
</dbReference>
<organism evidence="2 3">
    <name type="scientific">Phytophthora megakarya</name>
    <dbReference type="NCBI Taxonomy" id="4795"/>
    <lineage>
        <taxon>Eukaryota</taxon>
        <taxon>Sar</taxon>
        <taxon>Stramenopiles</taxon>
        <taxon>Oomycota</taxon>
        <taxon>Peronosporomycetes</taxon>
        <taxon>Peronosporales</taxon>
        <taxon>Peronosporaceae</taxon>
        <taxon>Phytophthora</taxon>
    </lineage>
</organism>
<dbReference type="Proteomes" id="UP000198211">
    <property type="component" value="Unassembled WGS sequence"/>
</dbReference>
<accession>A0A225VWT8</accession>
<feature type="compositionally biased region" description="Basic residues" evidence="1">
    <location>
        <begin position="1"/>
        <end position="11"/>
    </location>
</feature>
<dbReference type="PROSITE" id="PS00141">
    <property type="entry name" value="ASP_PROTEASE"/>
    <property type="match status" value="1"/>
</dbReference>
<feature type="compositionally biased region" description="Basic and acidic residues" evidence="1">
    <location>
        <begin position="12"/>
        <end position="31"/>
    </location>
</feature>
<sequence length="284" mass="32710">PGRKDSSKKKSWRNDNRSDEDPDSDDSRLDDNASSDSDSSTFGYIMPSVPVIATMQQGMTLFNFNPFINANSPDDFNKTTALSDRIRWLEKFQRSNLQTDTRRDWKKFLKTFRGNYCKARTTDSEKYYTIAQRKSETPREFYYRLKKTVTKAGIDIRSTPKLRDQHVKTFIRKLTVRQLRSTQQGLRIRSMTDVDDKSQKVAMVHVAVNNCRTNVLLDSGATVSMLSLDLARRLRLNLTHGKPLRVTELDCIPTIITARTDVKITLGPRVVYVIELRVVGGEYR</sequence>